<evidence type="ECO:0000256" key="6">
    <source>
        <dbReference type="ARBA" id="ARBA00023163"/>
    </source>
</evidence>
<gene>
    <name evidence="12" type="ORF">SSX86_020226</name>
</gene>
<evidence type="ECO:0000259" key="11">
    <source>
        <dbReference type="Pfam" id="PF20452"/>
    </source>
</evidence>
<organism evidence="12 13">
    <name type="scientific">Deinandra increscens subsp. villosa</name>
    <dbReference type="NCBI Taxonomy" id="3103831"/>
    <lineage>
        <taxon>Eukaryota</taxon>
        <taxon>Viridiplantae</taxon>
        <taxon>Streptophyta</taxon>
        <taxon>Embryophyta</taxon>
        <taxon>Tracheophyta</taxon>
        <taxon>Spermatophyta</taxon>
        <taxon>Magnoliopsida</taxon>
        <taxon>eudicotyledons</taxon>
        <taxon>Gunneridae</taxon>
        <taxon>Pentapetalae</taxon>
        <taxon>asterids</taxon>
        <taxon>campanulids</taxon>
        <taxon>Asterales</taxon>
        <taxon>Asteraceae</taxon>
        <taxon>Asteroideae</taxon>
        <taxon>Heliantheae alliance</taxon>
        <taxon>Madieae</taxon>
        <taxon>Madiinae</taxon>
        <taxon>Deinandra</taxon>
    </lineage>
</organism>
<evidence type="ECO:0000256" key="7">
    <source>
        <dbReference type="ARBA" id="ARBA00023242"/>
    </source>
</evidence>
<keyword evidence="4" id="KW-0238">DNA-binding</keyword>
<evidence type="ECO:0008006" key="14">
    <source>
        <dbReference type="Google" id="ProtNLM"/>
    </source>
</evidence>
<comment type="caution">
    <text evidence="12">The sequence shown here is derived from an EMBL/GenBank/DDBJ whole genome shotgun (WGS) entry which is preliminary data.</text>
</comment>
<keyword evidence="5" id="KW-0010">Activator</keyword>
<accession>A0AAP0CSM5</accession>
<feature type="domain" description="Calmodulin binding protein C-terminal" evidence="11">
    <location>
        <begin position="417"/>
        <end position="479"/>
    </location>
</feature>
<dbReference type="AlphaFoldDB" id="A0AAP0CSM5"/>
<keyword evidence="7" id="KW-0539">Nucleus</keyword>
<evidence type="ECO:0000313" key="12">
    <source>
        <dbReference type="EMBL" id="KAK9059522.1"/>
    </source>
</evidence>
<evidence type="ECO:0000256" key="5">
    <source>
        <dbReference type="ARBA" id="ARBA00023159"/>
    </source>
</evidence>
<dbReference type="Pfam" id="PF20451">
    <property type="entry name" value="Calmod_bind_M"/>
    <property type="match status" value="1"/>
</dbReference>
<evidence type="ECO:0000256" key="8">
    <source>
        <dbReference type="SAM" id="MobiDB-lite"/>
    </source>
</evidence>
<keyword evidence="6" id="KW-0804">Transcription</keyword>
<sequence>MTKGSQNSGQSDSLPAAYCGYAEVIPATVKTTVSGGGKGSYQTKSTESYVDKQSGCYGRATATEMASAGDFHWKNGTTGTRSELCFGSKHRVEMQSRNNSIRERGKRGLQGEDEEQQPERKRPALASVIVEALKVDSLQKLCSSLEPILRRVVSEEVERALAKLGPAQLTSERSSPKRIEGPDGRNLQLHFKSRMSLPLYTGGKIEGEHGAAIHIVLVDANTGHVLTSGPESSIKLDVVVLEGDFNNEDDEGWSQEEFESHVVKEREGKRPLLTGELQVTLKEGVGTLGELTFTDNSSWIRSRKFRLGLKVTSGFYEGVRVREAKTEAFTVKDHRGELYKKHYPPTLNDEVWRLEKIGKDGSFHKRLNKEGICKVKDFLRLVVRDSKKLRNILGSGMSNKMWEALIEHAKTCVLSEKFYAYYPEDNKNVGVIFNNIYELSGLIAGEQYQPADSLSDAQKVYVDTLVKKAYDNWSQVVEYDGKSLVSFKQSKSSSLSRNGYSMGSIEYPISSNNQLRLPHHPVVGPSEPLCVDSSLLLGGYNHSLDNAYQTGPQLVTTNPHGQGQYDVSFASNVRHVANSQQIENNGYADSSELGLGPSQSSSSSSFHSVNASVQQQQNTNMFDDWSQNNREKGIGDFMSEEDIRMRSHEMLENEDMQHLLRLFSMGGGHDGGHVAEDGFSFPPFMPSPAPNFDFDEDRSRSGKAVVGWLKIKAAMRWGFFVRKKAAERRAQIVELEDDE</sequence>
<feature type="compositionally biased region" description="Low complexity" evidence="8">
    <location>
        <begin position="590"/>
        <end position="612"/>
    </location>
</feature>
<feature type="domain" description="Calmodulin binding protein central" evidence="10">
    <location>
        <begin position="347"/>
        <end position="412"/>
    </location>
</feature>
<dbReference type="GO" id="GO:0080142">
    <property type="term" value="P:regulation of salicylic acid biosynthetic process"/>
    <property type="evidence" value="ECO:0007669"/>
    <property type="project" value="TreeGrafter"/>
</dbReference>
<evidence type="ECO:0000256" key="4">
    <source>
        <dbReference type="ARBA" id="ARBA00023125"/>
    </source>
</evidence>
<proteinExistence type="inferred from homology"/>
<keyword evidence="13" id="KW-1185">Reference proteome</keyword>
<dbReference type="GO" id="GO:0043565">
    <property type="term" value="F:sequence-specific DNA binding"/>
    <property type="evidence" value="ECO:0007669"/>
    <property type="project" value="TreeGrafter"/>
</dbReference>
<dbReference type="Proteomes" id="UP001408789">
    <property type="component" value="Unassembled WGS sequence"/>
</dbReference>
<evidence type="ECO:0000259" key="10">
    <source>
        <dbReference type="Pfam" id="PF20451"/>
    </source>
</evidence>
<feature type="region of interest" description="Disordered" evidence="8">
    <location>
        <begin position="586"/>
        <end position="613"/>
    </location>
</feature>
<dbReference type="InterPro" id="IPR046831">
    <property type="entry name" value="Calmodulin_bind_N"/>
</dbReference>
<dbReference type="InterPro" id="IPR012416">
    <property type="entry name" value="CBP60"/>
</dbReference>
<evidence type="ECO:0000256" key="3">
    <source>
        <dbReference type="ARBA" id="ARBA00023015"/>
    </source>
</evidence>
<dbReference type="PANTHER" id="PTHR31713:SF100">
    <property type="entry name" value="CALMODULIN-BINDING PROTEIN 60 B"/>
    <property type="match status" value="1"/>
</dbReference>
<evidence type="ECO:0000313" key="13">
    <source>
        <dbReference type="Proteomes" id="UP001408789"/>
    </source>
</evidence>
<dbReference type="PANTHER" id="PTHR31713">
    <property type="entry name" value="OS02G0177800 PROTEIN"/>
    <property type="match status" value="1"/>
</dbReference>
<dbReference type="EMBL" id="JBCNJP010000020">
    <property type="protein sequence ID" value="KAK9059522.1"/>
    <property type="molecule type" value="Genomic_DNA"/>
</dbReference>
<feature type="region of interest" description="Disordered" evidence="8">
    <location>
        <begin position="91"/>
        <end position="122"/>
    </location>
</feature>
<dbReference type="GO" id="GO:0005634">
    <property type="term" value="C:nucleus"/>
    <property type="evidence" value="ECO:0007669"/>
    <property type="project" value="UniProtKB-SubCell"/>
</dbReference>
<dbReference type="Pfam" id="PF07887">
    <property type="entry name" value="Calmodulin_bind"/>
    <property type="match status" value="1"/>
</dbReference>
<name>A0AAP0CSM5_9ASTR</name>
<comment type="similarity">
    <text evidence="2">Belongs to the plant ACBP60 protein family.</text>
</comment>
<comment type="subcellular location">
    <subcellularLocation>
        <location evidence="1">Nucleus</location>
    </subcellularLocation>
</comment>
<dbReference type="Pfam" id="PF20452">
    <property type="entry name" value="Calmod_bind_C"/>
    <property type="match status" value="1"/>
</dbReference>
<evidence type="ECO:0000259" key="9">
    <source>
        <dbReference type="Pfam" id="PF07887"/>
    </source>
</evidence>
<feature type="domain" description="Calmodulin binding protein-like N-terminal" evidence="9">
    <location>
        <begin position="187"/>
        <end position="334"/>
    </location>
</feature>
<dbReference type="GO" id="GO:0003700">
    <property type="term" value="F:DNA-binding transcription factor activity"/>
    <property type="evidence" value="ECO:0007669"/>
    <property type="project" value="TreeGrafter"/>
</dbReference>
<dbReference type="InterPro" id="IPR046829">
    <property type="entry name" value="Calmod_bind_C"/>
</dbReference>
<evidence type="ECO:0000256" key="2">
    <source>
        <dbReference type="ARBA" id="ARBA00007214"/>
    </source>
</evidence>
<reference evidence="12 13" key="1">
    <citation type="submission" date="2024-04" db="EMBL/GenBank/DDBJ databases">
        <title>The reference genome of an endangered Asteraceae, Deinandra increscens subsp. villosa, native to the Central Coast of California.</title>
        <authorList>
            <person name="Guilliams M."/>
            <person name="Hasenstab-Lehman K."/>
            <person name="Meyer R."/>
            <person name="Mcevoy S."/>
        </authorList>
    </citation>
    <scope>NUCLEOTIDE SEQUENCE [LARGE SCALE GENOMIC DNA]</scope>
    <source>
        <tissue evidence="12">Leaf</tissue>
    </source>
</reference>
<keyword evidence="3" id="KW-0805">Transcription regulation</keyword>
<dbReference type="InterPro" id="IPR046830">
    <property type="entry name" value="Calmod_bind_M"/>
</dbReference>
<protein>
    <recommendedName>
        <fullName evidence="14">Calmodulin-binding protein</fullName>
    </recommendedName>
</protein>
<dbReference type="GO" id="GO:0005516">
    <property type="term" value="F:calmodulin binding"/>
    <property type="evidence" value="ECO:0007669"/>
    <property type="project" value="InterPro"/>
</dbReference>
<evidence type="ECO:0000256" key="1">
    <source>
        <dbReference type="ARBA" id="ARBA00004123"/>
    </source>
</evidence>